<feature type="compositionally biased region" description="Polar residues" evidence="1">
    <location>
        <begin position="249"/>
        <end position="276"/>
    </location>
</feature>
<dbReference type="InterPro" id="IPR043128">
    <property type="entry name" value="Rev_trsase/Diguanyl_cyclase"/>
</dbReference>
<proteinExistence type="predicted"/>
<dbReference type="SUPFAM" id="SSF56672">
    <property type="entry name" value="DNA/RNA polymerases"/>
    <property type="match status" value="1"/>
</dbReference>
<dbReference type="PANTHER" id="PTHR24559">
    <property type="entry name" value="TRANSPOSON TY3-I GAG-POL POLYPROTEIN"/>
    <property type="match status" value="1"/>
</dbReference>
<gene>
    <name evidence="3" type="ORF">MTR67_023228</name>
</gene>
<protein>
    <recommendedName>
        <fullName evidence="2">Reverse transcriptase domain-containing protein</fullName>
    </recommendedName>
</protein>
<dbReference type="AlphaFoldDB" id="A0AAF0TYI1"/>
<dbReference type="InterPro" id="IPR000477">
    <property type="entry name" value="RT_dom"/>
</dbReference>
<feature type="region of interest" description="Disordered" evidence="1">
    <location>
        <begin position="77"/>
        <end position="97"/>
    </location>
</feature>
<accession>A0AAF0TYI1</accession>
<evidence type="ECO:0000256" key="1">
    <source>
        <dbReference type="SAM" id="MobiDB-lite"/>
    </source>
</evidence>
<organism evidence="3 4">
    <name type="scientific">Solanum verrucosum</name>
    <dbReference type="NCBI Taxonomy" id="315347"/>
    <lineage>
        <taxon>Eukaryota</taxon>
        <taxon>Viridiplantae</taxon>
        <taxon>Streptophyta</taxon>
        <taxon>Embryophyta</taxon>
        <taxon>Tracheophyta</taxon>
        <taxon>Spermatophyta</taxon>
        <taxon>Magnoliopsida</taxon>
        <taxon>eudicotyledons</taxon>
        <taxon>Gunneridae</taxon>
        <taxon>Pentapetalae</taxon>
        <taxon>asterids</taxon>
        <taxon>lamiids</taxon>
        <taxon>Solanales</taxon>
        <taxon>Solanaceae</taxon>
        <taxon>Solanoideae</taxon>
        <taxon>Solaneae</taxon>
        <taxon>Solanum</taxon>
    </lineage>
</organism>
<dbReference type="Proteomes" id="UP001234989">
    <property type="component" value="Chromosome 5"/>
</dbReference>
<evidence type="ECO:0000259" key="2">
    <source>
        <dbReference type="PROSITE" id="PS50878"/>
    </source>
</evidence>
<dbReference type="Gene3D" id="3.30.70.270">
    <property type="match status" value="1"/>
</dbReference>
<dbReference type="EMBL" id="CP133616">
    <property type="protein sequence ID" value="WMV29843.1"/>
    <property type="molecule type" value="Genomic_DNA"/>
</dbReference>
<reference evidence="3" key="1">
    <citation type="submission" date="2023-08" db="EMBL/GenBank/DDBJ databases">
        <title>A de novo genome assembly of Solanum verrucosum Schlechtendal, a Mexican diploid species geographically isolated from the other diploid A-genome species in potato relatives.</title>
        <authorList>
            <person name="Hosaka K."/>
        </authorList>
    </citation>
    <scope>NUCLEOTIDE SEQUENCE</scope>
    <source>
        <tissue evidence="3">Young leaves</tissue>
    </source>
</reference>
<feature type="region of interest" description="Disordered" evidence="1">
    <location>
        <begin position="242"/>
        <end position="276"/>
    </location>
</feature>
<evidence type="ECO:0000313" key="4">
    <source>
        <dbReference type="Proteomes" id="UP001234989"/>
    </source>
</evidence>
<sequence>MDHLAMGLLDRPSDFGNAPKCTWGHLVGCPFGQRFGIKGKLSLSSAPRFRKTRLLSIFLSLRKMIIRRLAAKRVEEEVANDEGVPREGPQVPLDEQAPVDPANVTQAEFRAYMQMISQAMTAQTQAMTIQAKTITAQATRDVRAHVNPNAGTPASRIRDFTSMNPSTLYGSKVDEDSQDFIDKVFKVVDNMGVSSQEKAKLATYQLKDVAQVWFDQWRDERLVRGGPVDWASFKMAFLDRLKGEGGNQAPPSGSNSDAPKKNNFNAFQSRSDQEGSPNVVTVKEYPKVFPDDLPGIPPEQEIEFGIDLMMDTLPISIPPYRMASAKLKELKTQLKELLYKGFIQQSISSWGAPVLFLNKKDGSLRMFIDYRQLNKVTIMIKYHLPRIDDLFDQLQGASYFSKIDLTSGYHQHRMRHVDIPKTAFCTRYGHYVFLVISFGLTNAPTSFMNLMNRVFREYLDSFVIVFIDDISIYSRSEADHMKHLRIVLQVLKDHQLYAKFCKCDFWLRSVAFLGHIVSDKGIEVDPKKMDAVKSWPRPSYPIDIQNFLGLARYYR</sequence>
<name>A0AAF0TYI1_SOLVR</name>
<keyword evidence="4" id="KW-1185">Reference proteome</keyword>
<dbReference type="Pfam" id="PF00078">
    <property type="entry name" value="RVT_1"/>
    <property type="match status" value="1"/>
</dbReference>
<feature type="domain" description="Reverse transcriptase" evidence="2">
    <location>
        <begin position="338"/>
        <end position="517"/>
    </location>
</feature>
<dbReference type="InterPro" id="IPR043502">
    <property type="entry name" value="DNA/RNA_pol_sf"/>
</dbReference>
<dbReference type="PROSITE" id="PS50878">
    <property type="entry name" value="RT_POL"/>
    <property type="match status" value="1"/>
</dbReference>
<dbReference type="InterPro" id="IPR053134">
    <property type="entry name" value="RNA-dir_DNA_polymerase"/>
</dbReference>
<evidence type="ECO:0000313" key="3">
    <source>
        <dbReference type="EMBL" id="WMV29843.1"/>
    </source>
</evidence>
<dbReference type="Gene3D" id="3.10.10.10">
    <property type="entry name" value="HIV Type 1 Reverse Transcriptase, subunit A, domain 1"/>
    <property type="match status" value="1"/>
</dbReference>
<dbReference type="PANTHER" id="PTHR24559:SF444">
    <property type="entry name" value="REVERSE TRANSCRIPTASE DOMAIN-CONTAINING PROTEIN"/>
    <property type="match status" value="1"/>
</dbReference>
<dbReference type="CDD" id="cd01647">
    <property type="entry name" value="RT_LTR"/>
    <property type="match status" value="1"/>
</dbReference>